<dbReference type="InterPro" id="IPR002401">
    <property type="entry name" value="Cyt_P450_E_grp-I"/>
</dbReference>
<evidence type="ECO:0000256" key="9">
    <source>
        <dbReference type="ARBA" id="ARBA00023033"/>
    </source>
</evidence>
<name>A0A2Z7AZE5_9LAMI</name>
<dbReference type="EMBL" id="KV010646">
    <property type="protein sequence ID" value="KZV27205.1"/>
    <property type="molecule type" value="Genomic_DNA"/>
</dbReference>
<dbReference type="GO" id="GO:0004497">
    <property type="term" value="F:monooxygenase activity"/>
    <property type="evidence" value="ECO:0007669"/>
    <property type="project" value="UniProtKB-KW"/>
</dbReference>
<evidence type="ECO:0000256" key="7">
    <source>
        <dbReference type="ARBA" id="ARBA00023002"/>
    </source>
</evidence>
<gene>
    <name evidence="12" type="ORF">F511_04658</name>
</gene>
<dbReference type="FunFam" id="1.10.630.10:FF:000029">
    <property type="entry name" value="Cytochrome P450 734A1"/>
    <property type="match status" value="2"/>
</dbReference>
<comment type="similarity">
    <text evidence="2">Belongs to the cytochrome P450 family.</text>
</comment>
<evidence type="ECO:0000256" key="5">
    <source>
        <dbReference type="ARBA" id="ARBA00022723"/>
    </source>
</evidence>
<organism evidence="12 13">
    <name type="scientific">Dorcoceras hygrometricum</name>
    <dbReference type="NCBI Taxonomy" id="472368"/>
    <lineage>
        <taxon>Eukaryota</taxon>
        <taxon>Viridiplantae</taxon>
        <taxon>Streptophyta</taxon>
        <taxon>Embryophyta</taxon>
        <taxon>Tracheophyta</taxon>
        <taxon>Spermatophyta</taxon>
        <taxon>Magnoliopsida</taxon>
        <taxon>eudicotyledons</taxon>
        <taxon>Gunneridae</taxon>
        <taxon>Pentapetalae</taxon>
        <taxon>asterids</taxon>
        <taxon>lamiids</taxon>
        <taxon>Lamiales</taxon>
        <taxon>Gesneriaceae</taxon>
        <taxon>Didymocarpoideae</taxon>
        <taxon>Trichosporeae</taxon>
        <taxon>Loxocarpinae</taxon>
        <taxon>Dorcoceras</taxon>
    </lineage>
</organism>
<evidence type="ECO:0000313" key="12">
    <source>
        <dbReference type="EMBL" id="KZV27205.1"/>
    </source>
</evidence>
<keyword evidence="10" id="KW-0472">Membrane</keyword>
<dbReference type="InterPro" id="IPR017972">
    <property type="entry name" value="Cyt_P450_CS"/>
</dbReference>
<dbReference type="Pfam" id="PF00067">
    <property type="entry name" value="p450"/>
    <property type="match status" value="2"/>
</dbReference>
<evidence type="ECO:0000256" key="11">
    <source>
        <dbReference type="PIRSR" id="PIRSR602401-1"/>
    </source>
</evidence>
<feature type="binding site" description="axial binding residue" evidence="11">
    <location>
        <position position="462"/>
    </location>
    <ligand>
        <name>heme</name>
        <dbReference type="ChEBI" id="CHEBI:30413"/>
    </ligand>
    <ligandPart>
        <name>Fe</name>
        <dbReference type="ChEBI" id="CHEBI:18248"/>
    </ligandPart>
</feature>
<keyword evidence="7" id="KW-0560">Oxidoreductase</keyword>
<dbReference type="PRINTS" id="PR00385">
    <property type="entry name" value="P450"/>
</dbReference>
<evidence type="ECO:0000256" key="4">
    <source>
        <dbReference type="ARBA" id="ARBA00022692"/>
    </source>
</evidence>
<proteinExistence type="inferred from homology"/>
<dbReference type="InterPro" id="IPR036396">
    <property type="entry name" value="Cyt_P450_sf"/>
</dbReference>
<protein>
    <submittedName>
        <fullName evidence="12">Secologanin synthase</fullName>
    </submittedName>
</protein>
<keyword evidence="5 11" id="KW-0479">Metal-binding</keyword>
<dbReference type="PANTHER" id="PTHR24282">
    <property type="entry name" value="CYTOCHROME P450 FAMILY MEMBER"/>
    <property type="match status" value="1"/>
</dbReference>
<comment type="subcellular location">
    <subcellularLocation>
        <location evidence="1">Membrane</location>
        <topology evidence="1">Single-pass membrane protein</topology>
    </subcellularLocation>
</comment>
<dbReference type="GO" id="GO:0009753">
    <property type="term" value="P:response to jasmonic acid"/>
    <property type="evidence" value="ECO:0007669"/>
    <property type="project" value="UniProtKB-ARBA"/>
</dbReference>
<evidence type="ECO:0000256" key="10">
    <source>
        <dbReference type="ARBA" id="ARBA00023136"/>
    </source>
</evidence>
<keyword evidence="6" id="KW-1133">Transmembrane helix</keyword>
<sequence length="996" mass="114927">MYAIVAAVGAVAALLVCALRAADWLWLRPKKLEKLLRKQGLNGNPYRFLHGDLRDMMKIDEQVRSKPISLDDDIKPRVIPFALKTIRKYGKASFYWIGPKPTVIITDPALVKELMTKSYVFQKTKRENPLARLLVQGLGSYETDKWAKHRKIINPAFHLEKLKEMIPAFYMSCDEVLSKWDKSMSPEGSCVVDVWPHLQNLTSDAISRTAFGSSYQEGRRIFELQNEQMQNFYVAVRSVYIPGWRFVPTKRNRRMKEIEKEVQSSIRSLISKRVKAMEVEGARPDDLLSILLESNFQEMKQGGDKSFGMTIDEVVEECKLFYFAGQETTSVLLVWTMILLSKHPEWQERAREEVLHVFGNRTPEIGGMNQLKIVTMILHEVLRLYPPIVDLARMPSEETKLGEFTFPEETQLSIPVLLFHHDPDIWGDDASEFNPERFNDGVSKAQKGQGIFFPFGWGPRICIGQTFAMLEAKMAMALILQRFSFELSASYTHAPQAFILVQPQHGAHLVLKKRVMEKQGFDGNSYRFLNGDLKESWRMFEEAKSMPISLDDDIKPRVIPFLLKTFRKYGNKSFFWLGPQPTVIITDPVLVKEVMSKNYLYQKPKDENPFARLFVTGLVGYEADKWAKHRKLINPAFHLEKLKLMIPAFYSTCDEVLKKWDQSMSPEGSCEVDVWPHLQNLTSDAISRTAFGSSYQEGRKIFELQKEQMQHFSKVVRSIYIPGWRFVPTRRHRRMKEIEKEVQSTIRSILSKRVEAMKAGARPDDLLSILLESNFQEMKQSGDKSYGMTINEVVEECKLFYSVGQETTAILLVWTMILLSKHPEWQTRAREEVLHVFRNQTPEFDGLNHLKIVTMILYEVLRLYPPLVGIPRRVSEELKLGEFMFPEGINLSIPVMLLHHDPEIWGDDVLEFNPERFAEGVSAAQKGQGIFFPFGWGPRICIGQNFAMLEAKMAMALILQRYFFELSASYTHAPEAFVLVKPQYGAHLVLKKRIME</sequence>
<evidence type="ECO:0000256" key="6">
    <source>
        <dbReference type="ARBA" id="ARBA00022989"/>
    </source>
</evidence>
<evidence type="ECO:0000256" key="2">
    <source>
        <dbReference type="ARBA" id="ARBA00010617"/>
    </source>
</evidence>
<dbReference type="GO" id="GO:0020037">
    <property type="term" value="F:heme binding"/>
    <property type="evidence" value="ECO:0007669"/>
    <property type="project" value="InterPro"/>
</dbReference>
<dbReference type="CDD" id="cd20642">
    <property type="entry name" value="CYP72"/>
    <property type="match status" value="2"/>
</dbReference>
<dbReference type="Proteomes" id="UP000250235">
    <property type="component" value="Unassembled WGS sequence"/>
</dbReference>
<keyword evidence="9" id="KW-0503">Monooxygenase</keyword>
<dbReference type="GO" id="GO:0009820">
    <property type="term" value="P:alkaloid metabolic process"/>
    <property type="evidence" value="ECO:0007669"/>
    <property type="project" value="UniProtKB-ARBA"/>
</dbReference>
<evidence type="ECO:0000256" key="1">
    <source>
        <dbReference type="ARBA" id="ARBA00004167"/>
    </source>
</evidence>
<dbReference type="PRINTS" id="PR00463">
    <property type="entry name" value="EP450I"/>
</dbReference>
<comment type="cofactor">
    <cofactor evidence="11">
        <name>heme</name>
        <dbReference type="ChEBI" id="CHEBI:30413"/>
    </cofactor>
</comment>
<evidence type="ECO:0000256" key="8">
    <source>
        <dbReference type="ARBA" id="ARBA00023004"/>
    </source>
</evidence>
<keyword evidence="4" id="KW-0812">Transmembrane</keyword>
<dbReference type="InterPro" id="IPR001128">
    <property type="entry name" value="Cyt_P450"/>
</dbReference>
<dbReference type="SUPFAM" id="SSF48264">
    <property type="entry name" value="Cytochrome P450"/>
    <property type="match status" value="2"/>
</dbReference>
<dbReference type="GO" id="GO:0016705">
    <property type="term" value="F:oxidoreductase activity, acting on paired donors, with incorporation or reduction of molecular oxygen"/>
    <property type="evidence" value="ECO:0007669"/>
    <property type="project" value="InterPro"/>
</dbReference>
<accession>A0A2Z7AZE5</accession>
<keyword evidence="8 11" id="KW-0408">Iron</keyword>
<keyword evidence="13" id="KW-1185">Reference proteome</keyword>
<evidence type="ECO:0000256" key="3">
    <source>
        <dbReference type="ARBA" id="ARBA00022617"/>
    </source>
</evidence>
<dbReference type="PANTHER" id="PTHR24282:SF273">
    <property type="entry name" value="CYTOCHROME P450 CYP72A219-LIKE"/>
    <property type="match status" value="1"/>
</dbReference>
<dbReference type="OrthoDB" id="1470350at2759"/>
<dbReference type="InterPro" id="IPR050665">
    <property type="entry name" value="Cytochrome_P450_Monooxygen"/>
</dbReference>
<dbReference type="GO" id="GO:0005506">
    <property type="term" value="F:iron ion binding"/>
    <property type="evidence" value="ECO:0007669"/>
    <property type="project" value="InterPro"/>
</dbReference>
<dbReference type="Gene3D" id="1.10.630.10">
    <property type="entry name" value="Cytochrome P450"/>
    <property type="match status" value="2"/>
</dbReference>
<dbReference type="GO" id="GO:0016020">
    <property type="term" value="C:membrane"/>
    <property type="evidence" value="ECO:0007669"/>
    <property type="project" value="UniProtKB-SubCell"/>
</dbReference>
<evidence type="ECO:0000313" key="13">
    <source>
        <dbReference type="Proteomes" id="UP000250235"/>
    </source>
</evidence>
<keyword evidence="3 11" id="KW-0349">Heme</keyword>
<dbReference type="PROSITE" id="PS00086">
    <property type="entry name" value="CYTOCHROME_P450"/>
    <property type="match status" value="2"/>
</dbReference>
<dbReference type="AlphaFoldDB" id="A0A2Z7AZE5"/>
<reference evidence="12 13" key="1">
    <citation type="journal article" date="2015" name="Proc. Natl. Acad. Sci. U.S.A.">
        <title>The resurrection genome of Boea hygrometrica: A blueprint for survival of dehydration.</title>
        <authorList>
            <person name="Xiao L."/>
            <person name="Yang G."/>
            <person name="Zhang L."/>
            <person name="Yang X."/>
            <person name="Zhao S."/>
            <person name="Ji Z."/>
            <person name="Zhou Q."/>
            <person name="Hu M."/>
            <person name="Wang Y."/>
            <person name="Chen M."/>
            <person name="Xu Y."/>
            <person name="Jin H."/>
            <person name="Xiao X."/>
            <person name="Hu G."/>
            <person name="Bao F."/>
            <person name="Hu Y."/>
            <person name="Wan P."/>
            <person name="Li L."/>
            <person name="Deng X."/>
            <person name="Kuang T."/>
            <person name="Xiang C."/>
            <person name="Zhu J.K."/>
            <person name="Oliver M.J."/>
            <person name="He Y."/>
        </authorList>
    </citation>
    <scope>NUCLEOTIDE SEQUENCE [LARGE SCALE GENOMIC DNA]</scope>
    <source>
        <strain evidence="13">cv. XS01</strain>
    </source>
</reference>